<protein>
    <submittedName>
        <fullName evidence="1">Uncharacterized protein</fullName>
    </submittedName>
</protein>
<dbReference type="AlphaFoldDB" id="A0A4Y2VAC0"/>
<reference evidence="1 2" key="1">
    <citation type="journal article" date="2019" name="Sci. Rep.">
        <title>Orb-weaving spider Araneus ventricosus genome elucidates the spidroin gene catalogue.</title>
        <authorList>
            <person name="Kono N."/>
            <person name="Nakamura H."/>
            <person name="Ohtoshi R."/>
            <person name="Moran D.A.P."/>
            <person name="Shinohara A."/>
            <person name="Yoshida Y."/>
            <person name="Fujiwara M."/>
            <person name="Mori M."/>
            <person name="Tomita M."/>
            <person name="Arakawa K."/>
        </authorList>
    </citation>
    <scope>NUCLEOTIDE SEQUENCE [LARGE SCALE GENOMIC DNA]</scope>
</reference>
<comment type="caution">
    <text evidence="1">The sequence shown here is derived from an EMBL/GenBank/DDBJ whole genome shotgun (WGS) entry which is preliminary data.</text>
</comment>
<organism evidence="1 2">
    <name type="scientific">Araneus ventricosus</name>
    <name type="common">Orbweaver spider</name>
    <name type="synonym">Epeira ventricosa</name>
    <dbReference type="NCBI Taxonomy" id="182803"/>
    <lineage>
        <taxon>Eukaryota</taxon>
        <taxon>Metazoa</taxon>
        <taxon>Ecdysozoa</taxon>
        <taxon>Arthropoda</taxon>
        <taxon>Chelicerata</taxon>
        <taxon>Arachnida</taxon>
        <taxon>Araneae</taxon>
        <taxon>Araneomorphae</taxon>
        <taxon>Entelegynae</taxon>
        <taxon>Araneoidea</taxon>
        <taxon>Araneidae</taxon>
        <taxon>Araneus</taxon>
    </lineage>
</organism>
<dbReference type="EMBL" id="BGPR01045350">
    <property type="protein sequence ID" value="GBO22245.1"/>
    <property type="molecule type" value="Genomic_DNA"/>
</dbReference>
<name>A0A4Y2VAC0_ARAVE</name>
<gene>
    <name evidence="1" type="ORF">AVEN_245278_1</name>
</gene>
<dbReference type="Proteomes" id="UP000499080">
    <property type="component" value="Unassembled WGS sequence"/>
</dbReference>
<evidence type="ECO:0000313" key="2">
    <source>
        <dbReference type="Proteomes" id="UP000499080"/>
    </source>
</evidence>
<accession>A0A4Y2VAC0</accession>
<proteinExistence type="predicted"/>
<keyword evidence="2" id="KW-1185">Reference proteome</keyword>
<sequence>MANSLLFVETRRRESVTRKWHSSYYLLERYEEKTRISSLHRKWPGGSYYFVEMKKTKNVVTPQVSQIRSYIICRDEEKVRIGNTARCRIRSYLFVEMREDRISNTPQDDRNSS</sequence>
<evidence type="ECO:0000313" key="1">
    <source>
        <dbReference type="EMBL" id="GBO22245.1"/>
    </source>
</evidence>